<keyword evidence="3" id="KW-0274">FAD</keyword>
<dbReference type="KEGG" id="bbet:F8237_02050"/>
<evidence type="ECO:0000256" key="1">
    <source>
        <dbReference type="ARBA" id="ARBA00001974"/>
    </source>
</evidence>
<dbReference type="PANTHER" id="PTHR42887:SF1">
    <property type="entry name" value="BLR3961 PROTEIN"/>
    <property type="match status" value="1"/>
</dbReference>
<gene>
    <name evidence="6" type="ORF">F8237_02050</name>
</gene>
<name>A0A5P6NYZ5_9BRAD</name>
<dbReference type="AlphaFoldDB" id="A0A5P6NYZ5"/>
<organism evidence="6 7">
    <name type="scientific">Bradyrhizobium betae</name>
    <dbReference type="NCBI Taxonomy" id="244734"/>
    <lineage>
        <taxon>Bacteria</taxon>
        <taxon>Pseudomonadati</taxon>
        <taxon>Pseudomonadota</taxon>
        <taxon>Alphaproteobacteria</taxon>
        <taxon>Hyphomicrobiales</taxon>
        <taxon>Nitrobacteraceae</taxon>
        <taxon>Bradyrhizobium</taxon>
    </lineage>
</organism>
<reference evidence="7" key="1">
    <citation type="submission" date="2019-10" db="EMBL/GenBank/DDBJ databases">
        <title>Complete Genome Sequence of Bradyrhizobium betae type strain PL7HG1T.</title>
        <authorList>
            <person name="Bromfield E.S.P."/>
            <person name="Cloutier S."/>
        </authorList>
    </citation>
    <scope>NUCLEOTIDE SEQUENCE [LARGE SCALE GENOMIC DNA]</scope>
    <source>
        <strain evidence="7">PL7HG1</strain>
    </source>
</reference>
<dbReference type="Pfam" id="PF22780">
    <property type="entry name" value="HI0933_like_1st"/>
    <property type="match status" value="1"/>
</dbReference>
<evidence type="ECO:0000313" key="6">
    <source>
        <dbReference type="EMBL" id="QFI71262.1"/>
    </source>
</evidence>
<dbReference type="SUPFAM" id="SSF51905">
    <property type="entry name" value="FAD/NAD(P)-binding domain"/>
    <property type="match status" value="1"/>
</dbReference>
<accession>A0A5P6NYZ5</accession>
<dbReference type="Proteomes" id="UP000325641">
    <property type="component" value="Chromosome"/>
</dbReference>
<dbReference type="Pfam" id="PF03486">
    <property type="entry name" value="HI0933_like"/>
    <property type="match status" value="1"/>
</dbReference>
<comment type="cofactor">
    <cofactor evidence="1">
        <name>FAD</name>
        <dbReference type="ChEBI" id="CHEBI:57692"/>
    </cofactor>
</comment>
<dbReference type="Gene3D" id="3.50.50.60">
    <property type="entry name" value="FAD/NAD(P)-binding domain"/>
    <property type="match status" value="1"/>
</dbReference>
<dbReference type="PANTHER" id="PTHR42887">
    <property type="entry name" value="OS12G0638800 PROTEIN"/>
    <property type="match status" value="1"/>
</dbReference>
<dbReference type="SUPFAM" id="SSF160996">
    <property type="entry name" value="HI0933 insert domain-like"/>
    <property type="match status" value="1"/>
</dbReference>
<dbReference type="InterPro" id="IPR022460">
    <property type="entry name" value="Flavoprotein_PP4765"/>
</dbReference>
<keyword evidence="2" id="KW-0285">Flavoprotein</keyword>
<dbReference type="Gene3D" id="1.10.8.260">
    <property type="entry name" value="HI0933 insert domain-like"/>
    <property type="match status" value="1"/>
</dbReference>
<dbReference type="RefSeq" id="WP_151642172.1">
    <property type="nucleotide sequence ID" value="NZ_CP044543.1"/>
</dbReference>
<evidence type="ECO:0000256" key="3">
    <source>
        <dbReference type="ARBA" id="ARBA00022827"/>
    </source>
</evidence>
<dbReference type="NCBIfam" id="TIGR03862">
    <property type="entry name" value="flavo_PP4765"/>
    <property type="match status" value="1"/>
</dbReference>
<feature type="domain" description="RsdA/BaiN/AoA(So)-like Rossmann fold-like" evidence="4">
    <location>
        <begin position="7"/>
        <end position="401"/>
    </location>
</feature>
<dbReference type="OrthoDB" id="5288829at2"/>
<dbReference type="InterPro" id="IPR057661">
    <property type="entry name" value="RsdA/BaiN/AoA(So)_Rossmann"/>
</dbReference>
<dbReference type="InterPro" id="IPR004792">
    <property type="entry name" value="BaiN-like"/>
</dbReference>
<dbReference type="InterPro" id="IPR036188">
    <property type="entry name" value="FAD/NAD-bd_sf"/>
</dbReference>
<evidence type="ECO:0000259" key="4">
    <source>
        <dbReference type="Pfam" id="PF03486"/>
    </source>
</evidence>
<dbReference type="NCBIfam" id="TIGR00275">
    <property type="entry name" value="aminoacetone oxidase family FAD-binding enzyme"/>
    <property type="match status" value="1"/>
</dbReference>
<evidence type="ECO:0000256" key="2">
    <source>
        <dbReference type="ARBA" id="ARBA00022630"/>
    </source>
</evidence>
<dbReference type="PRINTS" id="PR00419">
    <property type="entry name" value="ADXRDTASE"/>
</dbReference>
<dbReference type="InterPro" id="IPR055178">
    <property type="entry name" value="RsdA/BaiN/AoA(So)-like_dom"/>
</dbReference>
<evidence type="ECO:0000259" key="5">
    <source>
        <dbReference type="Pfam" id="PF22780"/>
    </source>
</evidence>
<dbReference type="Gene3D" id="2.40.30.10">
    <property type="entry name" value="Translation factors"/>
    <property type="match status" value="1"/>
</dbReference>
<dbReference type="InterPro" id="IPR023166">
    <property type="entry name" value="BaiN-like_dom_sf"/>
</dbReference>
<evidence type="ECO:0000313" key="7">
    <source>
        <dbReference type="Proteomes" id="UP000325641"/>
    </source>
</evidence>
<dbReference type="EMBL" id="CP044543">
    <property type="protein sequence ID" value="QFI71262.1"/>
    <property type="molecule type" value="Genomic_DNA"/>
</dbReference>
<protein>
    <submittedName>
        <fullName evidence="6">TIGR03862 family flavoprotein</fullName>
    </submittedName>
</protein>
<proteinExistence type="predicted"/>
<sequence length="410" mass="43383">MTPPDTHVTIIGAGPAGLMAAEVLAHGGAHVTVYDAMPSAGRKFLMAGRGGLNLTHSEPLADFLVRYREAMPHLRAAVEAFPPDALRDWSAALGQVTFVGSSGRVFPKTFKSSPLLRAWLRRLDAAGVQFAFRHRWTGWDAQGRLKFQTADGTFAIDAKATVLALGGASWPRLGSDGGWVELLAEKGIAISKLRPANSGFRVAWSDVFRDRFEGQPLKGVALTIGAHTVRGEAMITRSGIEGGAIYALSAELREAVLGLGQARLLIALRPDLDTAALTTRLSGTRGKQSLANFLRKAAQLSPVGIGLMQEAAIASGRPLASLAPADLAHLINAIPVQLTGIAPIDRAISTAGGITFDELDEHFMLRKLPGVFAAGEMLDWEAPTGGYLLQASFATGAAGGRGVLEWLKRS</sequence>
<feature type="domain" description="RsdA/BaiN/AoA(So)-like insert" evidence="5">
    <location>
        <begin position="194"/>
        <end position="349"/>
    </location>
</feature>